<proteinExistence type="predicted"/>
<dbReference type="AlphaFoldDB" id="A0A1V4SD44"/>
<evidence type="ECO:0000259" key="1">
    <source>
        <dbReference type="Pfam" id="PF24691"/>
    </source>
</evidence>
<name>A0A1V4SD44_RUMHU</name>
<protein>
    <recommendedName>
        <fullName evidence="1">TreTu toxin C-terminal domain-containing protein</fullName>
    </recommendedName>
</protein>
<dbReference type="Pfam" id="PF24691">
    <property type="entry name" value="TreTu_C"/>
    <property type="match status" value="1"/>
</dbReference>
<feature type="domain" description="TreTu toxin C-terminal" evidence="1">
    <location>
        <begin position="169"/>
        <end position="265"/>
    </location>
</feature>
<evidence type="ECO:0000313" key="3">
    <source>
        <dbReference type="Proteomes" id="UP000191554"/>
    </source>
</evidence>
<comment type="caution">
    <text evidence="2">The sequence shown here is derived from an EMBL/GenBank/DDBJ whole genome shotgun (WGS) entry which is preliminary data.</text>
</comment>
<dbReference type="Proteomes" id="UP000191554">
    <property type="component" value="Unassembled WGS sequence"/>
</dbReference>
<evidence type="ECO:0000313" key="2">
    <source>
        <dbReference type="EMBL" id="OPX41839.1"/>
    </source>
</evidence>
<organism evidence="2 3">
    <name type="scientific">Ruminiclostridium hungatei</name>
    <name type="common">Clostridium hungatei</name>
    <dbReference type="NCBI Taxonomy" id="48256"/>
    <lineage>
        <taxon>Bacteria</taxon>
        <taxon>Bacillati</taxon>
        <taxon>Bacillota</taxon>
        <taxon>Clostridia</taxon>
        <taxon>Eubacteriales</taxon>
        <taxon>Oscillospiraceae</taxon>
        <taxon>Ruminiclostridium</taxon>
    </lineage>
</organism>
<keyword evidence="3" id="KW-1185">Reference proteome</keyword>
<sequence length="270" mass="28961">MQTNNYYKTTSVSSTNKANSTINKGTGNPISISLDVSSGSIVYNGKTISLHEYLYDQAKDSGLSIITQAKLADLTTQWFHANEHDKKAILSIIRLVRVDINDKSLEQAIDNIVEKGIRNLIGGSILSEILVSDSSLESRIKDWDNARGVYLIGQVKSIADSAGSSGAKVNVGRWMSQTEYDAMVKSGKVQESSTGTTHVASPANPEAFKSAKPGSLYVEFEVPASSLVATSKGWAKIVGPNSLEGRMAVKKGNPLPEMPKAGNVKIEGIK</sequence>
<dbReference type="InterPro" id="IPR057938">
    <property type="entry name" value="TreTu_C"/>
</dbReference>
<accession>A0A1V4SD44</accession>
<dbReference type="STRING" id="48256.CLHUN_42910"/>
<dbReference type="EMBL" id="MZGX01000064">
    <property type="protein sequence ID" value="OPX41839.1"/>
    <property type="molecule type" value="Genomic_DNA"/>
</dbReference>
<gene>
    <name evidence="2" type="ORF">CLHUN_42910</name>
</gene>
<reference evidence="2 3" key="1">
    <citation type="submission" date="2017-03" db="EMBL/GenBank/DDBJ databases">
        <title>Genome sequence of Clostridium hungatei DSM 14427.</title>
        <authorList>
            <person name="Poehlein A."/>
            <person name="Daniel R."/>
        </authorList>
    </citation>
    <scope>NUCLEOTIDE SEQUENCE [LARGE SCALE GENOMIC DNA]</scope>
    <source>
        <strain evidence="2 3">DSM 14427</strain>
    </source>
</reference>